<evidence type="ECO:0000313" key="1">
    <source>
        <dbReference type="EMBL" id="CCA75474.1"/>
    </source>
</evidence>
<protein>
    <submittedName>
        <fullName evidence="1">Uncharacterized protein</fullName>
    </submittedName>
</protein>
<comment type="caution">
    <text evidence="1">The sequence shown here is derived from an EMBL/GenBank/DDBJ whole genome shotgun (WGS) entry which is preliminary data.</text>
</comment>
<name>G4TVY1_SERID</name>
<proteinExistence type="predicted"/>
<dbReference type="Proteomes" id="UP000007148">
    <property type="component" value="Unassembled WGS sequence"/>
</dbReference>
<reference evidence="1 2" key="1">
    <citation type="journal article" date="2011" name="PLoS Pathog.">
        <title>Endophytic Life Strategies Decoded by Genome and Transcriptome Analyses of the Mutualistic Root Symbiont Piriformospora indica.</title>
        <authorList>
            <person name="Zuccaro A."/>
            <person name="Lahrmann U."/>
            <person name="Guldener U."/>
            <person name="Langen G."/>
            <person name="Pfiffi S."/>
            <person name="Biedenkopf D."/>
            <person name="Wong P."/>
            <person name="Samans B."/>
            <person name="Grimm C."/>
            <person name="Basiewicz M."/>
            <person name="Murat C."/>
            <person name="Martin F."/>
            <person name="Kogel K.H."/>
        </authorList>
    </citation>
    <scope>NUCLEOTIDE SEQUENCE [LARGE SCALE GENOMIC DNA]</scope>
    <source>
        <strain evidence="1 2">DSM 11827</strain>
    </source>
</reference>
<accession>G4TVY1</accession>
<organism evidence="1 2">
    <name type="scientific">Serendipita indica (strain DSM 11827)</name>
    <name type="common">Root endophyte fungus</name>
    <name type="synonym">Piriformospora indica</name>
    <dbReference type="NCBI Taxonomy" id="1109443"/>
    <lineage>
        <taxon>Eukaryota</taxon>
        <taxon>Fungi</taxon>
        <taxon>Dikarya</taxon>
        <taxon>Basidiomycota</taxon>
        <taxon>Agaricomycotina</taxon>
        <taxon>Agaricomycetes</taxon>
        <taxon>Sebacinales</taxon>
        <taxon>Serendipitaceae</taxon>
        <taxon>Serendipita</taxon>
    </lineage>
</organism>
<gene>
    <name evidence="1" type="ORF">PIIN_09457</name>
</gene>
<dbReference type="AlphaFoldDB" id="G4TVY1"/>
<dbReference type="EMBL" id="CAFZ01000456">
    <property type="protein sequence ID" value="CCA75474.1"/>
    <property type="molecule type" value="Genomic_DNA"/>
</dbReference>
<dbReference type="HOGENOM" id="CLU_924749_0_0_1"/>
<evidence type="ECO:0000313" key="2">
    <source>
        <dbReference type="Proteomes" id="UP000007148"/>
    </source>
</evidence>
<keyword evidence="2" id="KW-1185">Reference proteome</keyword>
<sequence>MPRQGSKIWKTIKELGGDIVGIRSQLKVFLHEADNVADSKGKVDSEAKVDNITQEVDRMFLAASSNDERKEAIKAGHNRLLELVDQPMLNDLQAKMSRAEERDDKELCRTIAAGSFDSNPKANLGPIELRSMDDHDLDPIEIDLKIYPHLEDIRYQVWSKSCSGVPCDLRFWNELSHCGQFSLKWELARHQGMNGLIDPGVRRLWYVDAGLRSKEYTVVTVRTEAEIPFAIDVEKSWSSCCDKKCLNIEAHLNNLWKSRGWVVRNVLLVQNEGPVSKEAHFNSANALPNENWLYVIIKTTI</sequence>
<dbReference type="InParanoid" id="G4TVY1"/>